<reference evidence="2 3" key="1">
    <citation type="submission" date="2019-03" db="EMBL/GenBank/DDBJ databases">
        <title>Single cell metagenomics reveals metabolic interactions within the superorganism composed of flagellate Streblomastix strix and complex community of Bacteroidetes bacteria on its surface.</title>
        <authorList>
            <person name="Treitli S.C."/>
            <person name="Kolisko M."/>
            <person name="Husnik F."/>
            <person name="Keeling P."/>
            <person name="Hampl V."/>
        </authorList>
    </citation>
    <scope>NUCLEOTIDE SEQUENCE [LARGE SCALE GENOMIC DNA]</scope>
    <source>
        <strain evidence="2">ST1C</strain>
    </source>
</reference>
<gene>
    <name evidence="2" type="ORF">EZS28_032203</name>
</gene>
<protein>
    <submittedName>
        <fullName evidence="2">Uncharacterized protein</fullName>
    </submittedName>
</protein>
<comment type="caution">
    <text evidence="2">The sequence shown here is derived from an EMBL/GenBank/DDBJ whole genome shotgun (WGS) entry which is preliminary data.</text>
</comment>
<dbReference type="EMBL" id="SNRW01013740">
    <property type="protein sequence ID" value="KAA6372270.1"/>
    <property type="molecule type" value="Genomic_DNA"/>
</dbReference>
<dbReference type="Proteomes" id="UP000324800">
    <property type="component" value="Unassembled WGS sequence"/>
</dbReference>
<proteinExistence type="predicted"/>
<dbReference type="AlphaFoldDB" id="A0A5J4UQC9"/>
<evidence type="ECO:0000313" key="2">
    <source>
        <dbReference type="EMBL" id="KAA6372270.1"/>
    </source>
</evidence>
<evidence type="ECO:0000313" key="3">
    <source>
        <dbReference type="Proteomes" id="UP000324800"/>
    </source>
</evidence>
<feature type="compositionally biased region" description="Basic and acidic residues" evidence="1">
    <location>
        <begin position="105"/>
        <end position="124"/>
    </location>
</feature>
<feature type="compositionally biased region" description="Basic and acidic residues" evidence="1">
    <location>
        <begin position="131"/>
        <end position="144"/>
    </location>
</feature>
<evidence type="ECO:0000256" key="1">
    <source>
        <dbReference type="SAM" id="MobiDB-lite"/>
    </source>
</evidence>
<feature type="region of interest" description="Disordered" evidence="1">
    <location>
        <begin position="104"/>
        <end position="182"/>
    </location>
</feature>
<name>A0A5J4UQC9_9EUKA</name>
<feature type="compositionally biased region" description="Polar residues" evidence="1">
    <location>
        <begin position="167"/>
        <end position="179"/>
    </location>
</feature>
<sequence length="203" mass="23717">MIKDPQLEGYDKNIFQTAEDIATRKMKKLQIKMQEKKYEDQQKQRMNEQIGLKKSQQIKMKNEKNQKLMDRLQHDPVANVIVPNRMIDFNILYPNVNFNRTVSTVKKEDKQERIKPKKQEDHTIKVQTSLVDKDQDEKQDKAENEGDSDDSIFGNDDSGDKVPSPEPQQSKEPIQSNNDEQIRYKFSIATNAEDSSPDVFQED</sequence>
<organism evidence="2 3">
    <name type="scientific">Streblomastix strix</name>
    <dbReference type="NCBI Taxonomy" id="222440"/>
    <lineage>
        <taxon>Eukaryota</taxon>
        <taxon>Metamonada</taxon>
        <taxon>Preaxostyla</taxon>
        <taxon>Oxymonadida</taxon>
        <taxon>Streblomastigidae</taxon>
        <taxon>Streblomastix</taxon>
    </lineage>
</organism>
<accession>A0A5J4UQC9</accession>